<evidence type="ECO:0000313" key="3">
    <source>
        <dbReference type="EMBL" id="MFC1404518.1"/>
    </source>
</evidence>
<dbReference type="SUPFAM" id="SSF56601">
    <property type="entry name" value="beta-lactamase/transpeptidase-like"/>
    <property type="match status" value="1"/>
</dbReference>
<name>A0ABV6USU7_9ACTN</name>
<evidence type="ECO:0000256" key="1">
    <source>
        <dbReference type="ARBA" id="ARBA00006096"/>
    </source>
</evidence>
<dbReference type="Gene3D" id="3.40.710.10">
    <property type="entry name" value="DD-peptidase/beta-lactamase superfamily"/>
    <property type="match status" value="2"/>
</dbReference>
<organism evidence="3 4">
    <name type="scientific">Streptacidiphilus cavernicola</name>
    <dbReference type="NCBI Taxonomy" id="3342716"/>
    <lineage>
        <taxon>Bacteria</taxon>
        <taxon>Bacillati</taxon>
        <taxon>Actinomycetota</taxon>
        <taxon>Actinomycetes</taxon>
        <taxon>Kitasatosporales</taxon>
        <taxon>Streptomycetaceae</taxon>
        <taxon>Streptacidiphilus</taxon>
    </lineage>
</organism>
<comment type="caution">
    <text evidence="3">The sequence shown here is derived from an EMBL/GenBank/DDBJ whole genome shotgun (WGS) entry which is preliminary data.</text>
</comment>
<dbReference type="PANTHER" id="PTHR30023">
    <property type="entry name" value="D-ALANYL-D-ALANINE CARBOXYPEPTIDASE"/>
    <property type="match status" value="1"/>
</dbReference>
<dbReference type="Proteomes" id="UP001592528">
    <property type="component" value="Unassembled WGS sequence"/>
</dbReference>
<keyword evidence="4" id="KW-1185">Reference proteome</keyword>
<dbReference type="EMBL" id="JBHEZZ010000015">
    <property type="protein sequence ID" value="MFC1404518.1"/>
    <property type="molecule type" value="Genomic_DNA"/>
</dbReference>
<keyword evidence="2 3" id="KW-0378">Hydrolase</keyword>
<protein>
    <submittedName>
        <fullName evidence="3">D-alanyl-D-alanine carboxypeptidase/D-alanyl-D-alanine-endopeptidase</fullName>
        <ecNumber evidence="3">3.4.16.4</ecNumber>
    </submittedName>
</protein>
<dbReference type="Pfam" id="PF02113">
    <property type="entry name" value="Peptidase_S13"/>
    <property type="match status" value="2"/>
</dbReference>
<keyword evidence="3" id="KW-0645">Protease</keyword>
<dbReference type="InterPro" id="IPR000667">
    <property type="entry name" value="Peptidase_S13"/>
</dbReference>
<proteinExistence type="inferred from homology"/>
<comment type="similarity">
    <text evidence="1">Belongs to the peptidase S13 family.</text>
</comment>
<evidence type="ECO:0000313" key="4">
    <source>
        <dbReference type="Proteomes" id="UP001592528"/>
    </source>
</evidence>
<dbReference type="GO" id="GO:0009002">
    <property type="term" value="F:serine-type D-Ala-D-Ala carboxypeptidase activity"/>
    <property type="evidence" value="ECO:0007669"/>
    <property type="project" value="UniProtKB-EC"/>
</dbReference>
<dbReference type="NCBIfam" id="TIGR00666">
    <property type="entry name" value="PBP4"/>
    <property type="match status" value="1"/>
</dbReference>
<gene>
    <name evidence="3" type="primary">dacB</name>
    <name evidence="3" type="ORF">ACEZDJ_24785</name>
</gene>
<sequence>MGSWWGSATRAGLVRGYALAPTRRVAVVSGALGLALAAGSVAATGPWEGGKRVAERDRSRVSELLDGAGGAVRVRPRPVPAPSWLAPQAVLAPAVVAGTVAGAGSADAAAPTTKGLAAALGSALSTPVLGQFTASVVDAATGRTLYAKGQDTAQAPASTNKIATSVAALSLLGPEHRFTTRVVSTAPGRIVLVGGGDPSLTAAATHGADPRASLATLADRTAAALRATGVSTVRLGYDISLFGGPAQTPAANVGDNIALVQALTVDEGRTDPGSTENAPRYSDPAANAAAQFAALLVKRGITVQQGTASRTTVSAAAKAAAPLAQVQSQPLSELVEQMLTESDNDYAEDLGHQAAIATGRPATFAGGAAAVTQTLTRLGVPLGSTHLVDASGLSSQDGIPAAVLTRLLLLASSSAHPELRSVVTGLPIAGYTGTLADRFDGDGSSSGLGLVRAKTGSLSTVNALAGLVMDRDGRLLAFSFMSNASGDVTAARNALDRLAGRVAVCGCR</sequence>
<dbReference type="PANTHER" id="PTHR30023:SF0">
    <property type="entry name" value="PENICILLIN-SENSITIVE CARBOXYPEPTIDASE A"/>
    <property type="match status" value="1"/>
</dbReference>
<reference evidence="3 4" key="1">
    <citation type="submission" date="2024-09" db="EMBL/GenBank/DDBJ databases">
        <authorList>
            <person name="Lee S.D."/>
        </authorList>
    </citation>
    <scope>NUCLEOTIDE SEQUENCE [LARGE SCALE GENOMIC DNA]</scope>
    <source>
        <strain evidence="3 4">N1-5</strain>
    </source>
</reference>
<dbReference type="InterPro" id="IPR012338">
    <property type="entry name" value="Beta-lactam/transpept-like"/>
</dbReference>
<dbReference type="PRINTS" id="PR00922">
    <property type="entry name" value="DADACBPTASE3"/>
</dbReference>
<dbReference type="EC" id="3.4.16.4" evidence="3"/>
<accession>A0ABV6USU7</accession>
<evidence type="ECO:0000256" key="2">
    <source>
        <dbReference type="ARBA" id="ARBA00022801"/>
    </source>
</evidence>
<keyword evidence="3" id="KW-0121">Carboxypeptidase</keyword>
<dbReference type="RefSeq" id="WP_030254021.1">
    <property type="nucleotide sequence ID" value="NZ_JBHEZZ010000015.1"/>
</dbReference>